<dbReference type="EMBL" id="AAKN02030828">
    <property type="status" value="NOT_ANNOTATED_CDS"/>
    <property type="molecule type" value="Genomic_DNA"/>
</dbReference>
<dbReference type="OrthoDB" id="7357196at2759"/>
<reference evidence="11" key="1">
    <citation type="journal article" date="2011" name="Nature">
        <title>A high-resolution map of human evolutionary constraint using 29 mammals.</title>
        <authorList>
            <person name="Lindblad-Toh K."/>
            <person name="Garber M."/>
            <person name="Zuk O."/>
            <person name="Lin M.F."/>
            <person name="Parker B.J."/>
            <person name="Washietl S."/>
            <person name="Kheradpour P."/>
            <person name="Ernst J."/>
            <person name="Jordan G."/>
            <person name="Mauceli E."/>
            <person name="Ward L.D."/>
            <person name="Lowe C.B."/>
            <person name="Holloway A.K."/>
            <person name="Clamp M."/>
            <person name="Gnerre S."/>
            <person name="Alfoldi J."/>
            <person name="Beal K."/>
            <person name="Chang J."/>
            <person name="Clawson H."/>
            <person name="Cuff J."/>
            <person name="Di Palma F."/>
            <person name="Fitzgerald S."/>
            <person name="Flicek P."/>
            <person name="Guttman M."/>
            <person name="Hubisz M.J."/>
            <person name="Jaffe D.B."/>
            <person name="Jungreis I."/>
            <person name="Kent W.J."/>
            <person name="Kostka D."/>
            <person name="Lara M."/>
            <person name="Martins A.L."/>
            <person name="Massingham T."/>
            <person name="Moltke I."/>
            <person name="Raney B.J."/>
            <person name="Rasmussen M.D."/>
            <person name="Robinson J."/>
            <person name="Stark A."/>
            <person name="Vilella A.J."/>
            <person name="Wen J."/>
            <person name="Xie X."/>
            <person name="Zody M.C."/>
            <person name="Baldwin J."/>
            <person name="Bloom T."/>
            <person name="Chin C.W."/>
            <person name="Heiman D."/>
            <person name="Nicol R."/>
            <person name="Nusbaum C."/>
            <person name="Young S."/>
            <person name="Wilkinson J."/>
            <person name="Worley K.C."/>
            <person name="Kovar C.L."/>
            <person name="Muzny D.M."/>
            <person name="Gibbs R.A."/>
            <person name="Cree A."/>
            <person name="Dihn H.H."/>
            <person name="Fowler G."/>
            <person name="Jhangiani S."/>
            <person name="Joshi V."/>
            <person name="Lee S."/>
            <person name="Lewis L.R."/>
            <person name="Nazareth L.V."/>
            <person name="Okwuonu G."/>
            <person name="Santibanez J."/>
            <person name="Warren W.C."/>
            <person name="Mardis E.R."/>
            <person name="Weinstock G.M."/>
            <person name="Wilson R.K."/>
            <person name="Delehaunty K."/>
            <person name="Dooling D."/>
            <person name="Fronik C."/>
            <person name="Fulton L."/>
            <person name="Fulton B."/>
            <person name="Graves T."/>
            <person name="Minx P."/>
            <person name="Sodergren E."/>
            <person name="Birney E."/>
            <person name="Margulies E.H."/>
            <person name="Herrero J."/>
            <person name="Green E.D."/>
            <person name="Haussler D."/>
            <person name="Siepel A."/>
            <person name="Goldman N."/>
            <person name="Pollard K.S."/>
            <person name="Pedersen J.S."/>
            <person name="Lander E.S."/>
            <person name="Kellis M."/>
        </authorList>
    </citation>
    <scope>NUCLEOTIDE SEQUENCE [LARGE SCALE GENOMIC DNA]</scope>
    <source>
        <strain evidence="11">2N</strain>
    </source>
</reference>
<reference evidence="10" key="3">
    <citation type="submission" date="2025-09" db="UniProtKB">
        <authorList>
            <consortium name="Ensembl"/>
        </authorList>
    </citation>
    <scope>IDENTIFICATION</scope>
    <source>
        <strain evidence="10">2N</strain>
    </source>
</reference>
<dbReference type="FunCoup" id="H0W7L3">
    <property type="interactions" value="21"/>
</dbReference>
<evidence type="ECO:0000256" key="2">
    <source>
        <dbReference type="ARBA" id="ARBA00022692"/>
    </source>
</evidence>
<keyword evidence="6 8" id="KW-0472">Membrane</keyword>
<dbReference type="SUPFAM" id="SSF56436">
    <property type="entry name" value="C-type lectin-like"/>
    <property type="match status" value="1"/>
</dbReference>
<evidence type="ECO:0000256" key="4">
    <source>
        <dbReference type="ARBA" id="ARBA00022968"/>
    </source>
</evidence>
<evidence type="ECO:0000256" key="3">
    <source>
        <dbReference type="ARBA" id="ARBA00022734"/>
    </source>
</evidence>
<dbReference type="PANTHER" id="PTHR22800:SF250">
    <property type="entry name" value="KILLER CELL LECTIN-LIKE RECEPTOR SUBFAMILY I MEMBER 1"/>
    <property type="match status" value="1"/>
</dbReference>
<keyword evidence="11" id="KW-1185">Reference proteome</keyword>
<dbReference type="SMART" id="SM00034">
    <property type="entry name" value="CLECT"/>
    <property type="match status" value="1"/>
</dbReference>
<dbReference type="GeneID" id="101787307"/>
<gene>
    <name evidence="10" type="primary">LOC101787307</name>
</gene>
<dbReference type="STRING" id="10141.ENSCPOP00000018967"/>
<dbReference type="InterPro" id="IPR033992">
    <property type="entry name" value="NKR-like_CTLD"/>
</dbReference>
<evidence type="ECO:0000256" key="7">
    <source>
        <dbReference type="ARBA" id="ARBA00023180"/>
    </source>
</evidence>
<dbReference type="EMBL" id="AAKN02030829">
    <property type="status" value="NOT_ANNOTATED_CDS"/>
    <property type="molecule type" value="Genomic_DNA"/>
</dbReference>
<dbReference type="CDD" id="cd03593">
    <property type="entry name" value="CLECT_NK_receptors_like"/>
    <property type="match status" value="1"/>
</dbReference>
<dbReference type="InParanoid" id="H0W7L3"/>
<keyword evidence="2 8" id="KW-0812">Transmembrane</keyword>
<feature type="transmembrane region" description="Helical" evidence="8">
    <location>
        <begin position="82"/>
        <end position="105"/>
    </location>
</feature>
<proteinExistence type="predicted"/>
<dbReference type="GO" id="GO:0005886">
    <property type="term" value="C:plasma membrane"/>
    <property type="evidence" value="ECO:0007669"/>
    <property type="project" value="UniProtKB-SubCell"/>
</dbReference>
<dbReference type="GeneTree" id="ENSGT00940000164228"/>
<evidence type="ECO:0000256" key="6">
    <source>
        <dbReference type="ARBA" id="ARBA00023136"/>
    </source>
</evidence>
<dbReference type="GO" id="GO:0045954">
    <property type="term" value="P:positive regulation of natural killer cell mediated cytotoxicity"/>
    <property type="evidence" value="ECO:0007669"/>
    <property type="project" value="TreeGrafter"/>
</dbReference>
<accession>H0W7L3</accession>
<sequence length="288" mass="32929">MRMPKNRPNEGIVQEQEITYTDVKISKNQQKQRVFKREQNPVLSSEQEVNYVEMKFHRTSHNRAQLGGQKRKGAPSTAWKRIAGILAFVCIVLITVIGTLLSNLFSSREDQSRNFTLFPTLSSKSNDQLVVRNMWKVKAEVAVEWMAATSTCRFIFEGCSSGLCSHNWIGYGNSYYHFSSEAKTWEESQSTCAKLNSHLLKVDSEEDLKLSSVIEMTGWIAFNINENNGSWVGKNVFQLNDNLLFVLEGKNQSCAYVNGKSLYTEDCSSRKLFIFCEEHTDIFLDFSH</sequence>
<evidence type="ECO:0000313" key="10">
    <source>
        <dbReference type="Ensembl" id="ENSCPOP00000018967.2"/>
    </source>
</evidence>
<dbReference type="GO" id="GO:0030246">
    <property type="term" value="F:carbohydrate binding"/>
    <property type="evidence" value="ECO:0007669"/>
    <property type="project" value="UniProtKB-KW"/>
</dbReference>
<dbReference type="Proteomes" id="UP000005447">
    <property type="component" value="Unassembled WGS sequence"/>
</dbReference>
<evidence type="ECO:0000259" key="9">
    <source>
        <dbReference type="PROSITE" id="PS50041"/>
    </source>
</evidence>
<evidence type="ECO:0000313" key="11">
    <source>
        <dbReference type="Proteomes" id="UP000005447"/>
    </source>
</evidence>
<keyword evidence="5 8" id="KW-1133">Transmembrane helix</keyword>
<dbReference type="VEuPathDB" id="HostDB:ENSCPOG00000026823"/>
<comment type="subcellular location">
    <subcellularLocation>
        <location evidence="1">Cell membrane</location>
        <topology evidence="1">Single-pass type II membrane protein</topology>
    </subcellularLocation>
</comment>
<keyword evidence="3" id="KW-0430">Lectin</keyword>
<feature type="domain" description="C-type lectin" evidence="9">
    <location>
        <begin position="171"/>
        <end position="277"/>
    </location>
</feature>
<evidence type="ECO:0000256" key="5">
    <source>
        <dbReference type="ARBA" id="ARBA00022989"/>
    </source>
</evidence>
<dbReference type="AlphaFoldDB" id="H0W7L3"/>
<protein>
    <recommendedName>
        <fullName evidence="9">C-type lectin domain-containing protein</fullName>
    </recommendedName>
</protein>
<name>H0W7L3_CAVPO</name>
<organism evidence="10 11">
    <name type="scientific">Cavia porcellus</name>
    <name type="common">Guinea pig</name>
    <dbReference type="NCBI Taxonomy" id="10141"/>
    <lineage>
        <taxon>Eukaryota</taxon>
        <taxon>Metazoa</taxon>
        <taxon>Chordata</taxon>
        <taxon>Craniata</taxon>
        <taxon>Vertebrata</taxon>
        <taxon>Euteleostomi</taxon>
        <taxon>Mammalia</taxon>
        <taxon>Eutheria</taxon>
        <taxon>Euarchontoglires</taxon>
        <taxon>Glires</taxon>
        <taxon>Rodentia</taxon>
        <taxon>Hystricomorpha</taxon>
        <taxon>Caviidae</taxon>
        <taxon>Cavia</taxon>
    </lineage>
</organism>
<dbReference type="PANTHER" id="PTHR22800">
    <property type="entry name" value="C-TYPE LECTIN PROTEINS"/>
    <property type="match status" value="1"/>
</dbReference>
<keyword evidence="4" id="KW-0735">Signal-anchor</keyword>
<dbReference type="Bgee" id="ENSCPOG00000026823">
    <property type="expression patterns" value="Expressed in liver and 1 other cell type or tissue"/>
</dbReference>
<dbReference type="KEGG" id="cpoc:101787307"/>
<reference evidence="10" key="2">
    <citation type="submission" date="2025-08" db="UniProtKB">
        <authorList>
            <consortium name="Ensembl"/>
        </authorList>
    </citation>
    <scope>IDENTIFICATION</scope>
    <source>
        <strain evidence="10">2N</strain>
    </source>
</reference>
<dbReference type="PROSITE" id="PS50041">
    <property type="entry name" value="C_TYPE_LECTIN_2"/>
    <property type="match status" value="1"/>
</dbReference>
<dbReference type="GO" id="GO:0002223">
    <property type="term" value="P:stimulatory C-type lectin receptor signaling pathway"/>
    <property type="evidence" value="ECO:0007669"/>
    <property type="project" value="TreeGrafter"/>
</dbReference>
<dbReference type="InterPro" id="IPR016186">
    <property type="entry name" value="C-type_lectin-like/link_sf"/>
</dbReference>
<evidence type="ECO:0000256" key="8">
    <source>
        <dbReference type="SAM" id="Phobius"/>
    </source>
</evidence>
<dbReference type="HOGENOM" id="CLU_049894_9_2_1"/>
<evidence type="ECO:0000256" key="1">
    <source>
        <dbReference type="ARBA" id="ARBA00004401"/>
    </source>
</evidence>
<dbReference type="InterPro" id="IPR001304">
    <property type="entry name" value="C-type_lectin-like"/>
</dbReference>
<dbReference type="Pfam" id="PF00059">
    <property type="entry name" value="Lectin_C"/>
    <property type="match status" value="1"/>
</dbReference>
<dbReference type="InterPro" id="IPR050919">
    <property type="entry name" value="NKG2/CD94_NK_receptors"/>
</dbReference>
<dbReference type="Gene3D" id="3.10.100.10">
    <property type="entry name" value="Mannose-Binding Protein A, subunit A"/>
    <property type="match status" value="1"/>
</dbReference>
<keyword evidence="7" id="KW-0325">Glycoprotein</keyword>
<dbReference type="InterPro" id="IPR016187">
    <property type="entry name" value="CTDL_fold"/>
</dbReference>
<dbReference type="Ensembl" id="ENSCPOT00000019780.2">
    <property type="protein sequence ID" value="ENSCPOP00000018967.2"/>
    <property type="gene ID" value="ENSCPOG00000026823.2"/>
</dbReference>